<accession>A0A284SDF8</accession>
<protein>
    <submittedName>
        <fullName evidence="2">Uncharacterized protein</fullName>
    </submittedName>
</protein>
<feature type="region of interest" description="Disordered" evidence="1">
    <location>
        <begin position="35"/>
        <end position="57"/>
    </location>
</feature>
<dbReference type="EMBL" id="FUEG01000082">
    <property type="protein sequence ID" value="SJL19003.1"/>
    <property type="molecule type" value="Genomic_DNA"/>
</dbReference>
<evidence type="ECO:0000313" key="3">
    <source>
        <dbReference type="Proteomes" id="UP000219338"/>
    </source>
</evidence>
<evidence type="ECO:0000313" key="2">
    <source>
        <dbReference type="EMBL" id="SJL19003.1"/>
    </source>
</evidence>
<sequence>MLYPQHDRVSQDYPVPFGQGKNSLALPVIASNFRQLDADSPSKKPETSKSRPDYLAG</sequence>
<keyword evidence="3" id="KW-1185">Reference proteome</keyword>
<evidence type="ECO:0000256" key="1">
    <source>
        <dbReference type="SAM" id="MobiDB-lite"/>
    </source>
</evidence>
<reference evidence="3" key="1">
    <citation type="journal article" date="2017" name="Nat. Ecol. Evol.">
        <title>Genome expansion and lineage-specific genetic innovations in the forest pathogenic fungi Armillaria.</title>
        <authorList>
            <person name="Sipos G."/>
            <person name="Prasanna A.N."/>
            <person name="Walter M.C."/>
            <person name="O'Connor E."/>
            <person name="Balint B."/>
            <person name="Krizsan K."/>
            <person name="Kiss B."/>
            <person name="Hess J."/>
            <person name="Varga T."/>
            <person name="Slot J."/>
            <person name="Riley R."/>
            <person name="Boka B."/>
            <person name="Rigling D."/>
            <person name="Barry K."/>
            <person name="Lee J."/>
            <person name="Mihaltcheva S."/>
            <person name="LaButti K."/>
            <person name="Lipzen A."/>
            <person name="Waldron R."/>
            <person name="Moloney N.M."/>
            <person name="Sperisen C."/>
            <person name="Kredics L."/>
            <person name="Vagvoelgyi C."/>
            <person name="Patrignani A."/>
            <person name="Fitzpatrick D."/>
            <person name="Nagy I."/>
            <person name="Doyle S."/>
            <person name="Anderson J.B."/>
            <person name="Grigoriev I.V."/>
            <person name="Gueldener U."/>
            <person name="Muensterkoetter M."/>
            <person name="Nagy L.G."/>
        </authorList>
    </citation>
    <scope>NUCLEOTIDE SEQUENCE [LARGE SCALE GENOMIC DNA]</scope>
    <source>
        <strain evidence="3">C18/9</strain>
    </source>
</reference>
<gene>
    <name evidence="2" type="ORF">ARMOST_22608</name>
</gene>
<dbReference type="Proteomes" id="UP000219338">
    <property type="component" value="Unassembled WGS sequence"/>
</dbReference>
<feature type="compositionally biased region" description="Basic and acidic residues" evidence="1">
    <location>
        <begin position="36"/>
        <end position="57"/>
    </location>
</feature>
<organism evidence="2 3">
    <name type="scientific">Armillaria ostoyae</name>
    <name type="common">Armillaria root rot fungus</name>
    <dbReference type="NCBI Taxonomy" id="47428"/>
    <lineage>
        <taxon>Eukaryota</taxon>
        <taxon>Fungi</taxon>
        <taxon>Dikarya</taxon>
        <taxon>Basidiomycota</taxon>
        <taxon>Agaricomycotina</taxon>
        <taxon>Agaricomycetes</taxon>
        <taxon>Agaricomycetidae</taxon>
        <taxon>Agaricales</taxon>
        <taxon>Marasmiineae</taxon>
        <taxon>Physalacriaceae</taxon>
        <taxon>Armillaria</taxon>
    </lineage>
</organism>
<name>A0A284SDF8_ARMOS</name>
<proteinExistence type="predicted"/>
<dbReference type="AlphaFoldDB" id="A0A284SDF8"/>
<dbReference type="OrthoDB" id="3183398at2759"/>